<dbReference type="Proteomes" id="UP000299102">
    <property type="component" value="Unassembled WGS sequence"/>
</dbReference>
<name>A0A4C1SSL1_EUMVA</name>
<evidence type="ECO:0000313" key="2">
    <source>
        <dbReference type="EMBL" id="GBP05159.1"/>
    </source>
</evidence>
<keyword evidence="1" id="KW-1133">Transmembrane helix</keyword>
<gene>
    <name evidence="2" type="ORF">EVAR_3470_1</name>
</gene>
<proteinExistence type="predicted"/>
<feature type="transmembrane region" description="Helical" evidence="1">
    <location>
        <begin position="57"/>
        <end position="81"/>
    </location>
</feature>
<dbReference type="OrthoDB" id="7354650at2759"/>
<dbReference type="EMBL" id="BGZK01000016">
    <property type="protein sequence ID" value="GBP05159.1"/>
    <property type="molecule type" value="Genomic_DNA"/>
</dbReference>
<dbReference type="AlphaFoldDB" id="A0A4C1SSL1"/>
<evidence type="ECO:0000313" key="3">
    <source>
        <dbReference type="Proteomes" id="UP000299102"/>
    </source>
</evidence>
<organism evidence="2 3">
    <name type="scientific">Eumeta variegata</name>
    <name type="common">Bagworm moth</name>
    <name type="synonym">Eumeta japonica</name>
    <dbReference type="NCBI Taxonomy" id="151549"/>
    <lineage>
        <taxon>Eukaryota</taxon>
        <taxon>Metazoa</taxon>
        <taxon>Ecdysozoa</taxon>
        <taxon>Arthropoda</taxon>
        <taxon>Hexapoda</taxon>
        <taxon>Insecta</taxon>
        <taxon>Pterygota</taxon>
        <taxon>Neoptera</taxon>
        <taxon>Endopterygota</taxon>
        <taxon>Lepidoptera</taxon>
        <taxon>Glossata</taxon>
        <taxon>Ditrysia</taxon>
        <taxon>Tineoidea</taxon>
        <taxon>Psychidae</taxon>
        <taxon>Oiketicinae</taxon>
        <taxon>Eumeta</taxon>
    </lineage>
</organism>
<protein>
    <submittedName>
        <fullName evidence="2">Uncharacterized protein</fullName>
    </submittedName>
</protein>
<accession>A0A4C1SSL1</accession>
<keyword evidence="3" id="KW-1185">Reference proteome</keyword>
<comment type="caution">
    <text evidence="2">The sequence shown here is derived from an EMBL/GenBank/DDBJ whole genome shotgun (WGS) entry which is preliminary data.</text>
</comment>
<feature type="transmembrane region" description="Helical" evidence="1">
    <location>
        <begin position="93"/>
        <end position="112"/>
    </location>
</feature>
<sequence>MEFDYFEKFEEPRERWKRFERLLETLSPELKLENFFGMNRFRWNGQELVAPKNRIKFLSILLSTFLVVVFVISRIYVIPIFGKPHEFRAFREFPLFLVIGQYWIGCILAATVHSEDNIRIMKGMHNLDTALRLNATEDFYSKAHKENVILVSFFVVSHTVFQLCDVASDGLLTTSGLLYIFVHFYQDLELLMFYKLLNMLKTRLSALNDRLKKSF</sequence>
<keyword evidence="1" id="KW-0472">Membrane</keyword>
<reference evidence="2 3" key="1">
    <citation type="journal article" date="2019" name="Commun. Biol.">
        <title>The bagworm genome reveals a unique fibroin gene that provides high tensile strength.</title>
        <authorList>
            <person name="Kono N."/>
            <person name="Nakamura H."/>
            <person name="Ohtoshi R."/>
            <person name="Tomita M."/>
            <person name="Numata K."/>
            <person name="Arakawa K."/>
        </authorList>
    </citation>
    <scope>NUCLEOTIDE SEQUENCE [LARGE SCALE GENOMIC DNA]</scope>
</reference>
<evidence type="ECO:0000256" key="1">
    <source>
        <dbReference type="SAM" id="Phobius"/>
    </source>
</evidence>
<dbReference type="STRING" id="151549.A0A4C1SSL1"/>
<keyword evidence="1" id="KW-0812">Transmembrane</keyword>